<accession>A0A6J5SLE6</accession>
<protein>
    <submittedName>
        <fullName evidence="1">AAA domain containing protein</fullName>
    </submittedName>
</protein>
<reference evidence="1" key="1">
    <citation type="submission" date="2020-05" db="EMBL/GenBank/DDBJ databases">
        <authorList>
            <person name="Chiriac C."/>
            <person name="Salcher M."/>
            <person name="Ghai R."/>
            <person name="Kavagutti S V."/>
        </authorList>
    </citation>
    <scope>NUCLEOTIDE SEQUENCE</scope>
</reference>
<dbReference type="EMBL" id="LR797431">
    <property type="protein sequence ID" value="CAB4215425.1"/>
    <property type="molecule type" value="Genomic_DNA"/>
</dbReference>
<gene>
    <name evidence="1" type="ORF">UFOVP1483_11</name>
</gene>
<sequence>MEIQKLADGRIARMQSFPETADQFCSDGRFIVDEENQEVIDRLCKYIDNNISGHHNIKKGLLIMGPMGTGKTIMMQTLAKLTLKEKFRMVSLVNVAEQYNLEGADSFANFNRHKSAPIHMDDKGKLNHICLDDLGRERPESIYMGARCDVGQHLIYARYNVWKNYGVKTHFTSNINSEPEMIARYGALAWDRLKEMCNIVIMSGESRRK</sequence>
<name>A0A6J5SLE6_9CAUD</name>
<evidence type="ECO:0000313" key="1">
    <source>
        <dbReference type="EMBL" id="CAB4215425.1"/>
    </source>
</evidence>
<dbReference type="Gene3D" id="3.40.50.300">
    <property type="entry name" value="P-loop containing nucleotide triphosphate hydrolases"/>
    <property type="match status" value="1"/>
</dbReference>
<proteinExistence type="predicted"/>
<dbReference type="SUPFAM" id="SSF52540">
    <property type="entry name" value="P-loop containing nucleoside triphosphate hydrolases"/>
    <property type="match status" value="1"/>
</dbReference>
<organism evidence="1">
    <name type="scientific">uncultured Caudovirales phage</name>
    <dbReference type="NCBI Taxonomy" id="2100421"/>
    <lineage>
        <taxon>Viruses</taxon>
        <taxon>Duplodnaviria</taxon>
        <taxon>Heunggongvirae</taxon>
        <taxon>Uroviricota</taxon>
        <taxon>Caudoviricetes</taxon>
        <taxon>Peduoviridae</taxon>
        <taxon>Maltschvirus</taxon>
        <taxon>Maltschvirus maltsch</taxon>
    </lineage>
</organism>
<dbReference type="InterPro" id="IPR027417">
    <property type="entry name" value="P-loop_NTPase"/>
</dbReference>